<evidence type="ECO:0000259" key="10">
    <source>
        <dbReference type="PROSITE" id="PS50157"/>
    </source>
</evidence>
<evidence type="ECO:0000256" key="2">
    <source>
        <dbReference type="ARBA" id="ARBA00006673"/>
    </source>
</evidence>
<dbReference type="EMBL" id="JAIZAY010000020">
    <property type="protein sequence ID" value="KAJ8022617.1"/>
    <property type="molecule type" value="Genomic_DNA"/>
</dbReference>
<feature type="region of interest" description="Disordered" evidence="9">
    <location>
        <begin position="306"/>
        <end position="325"/>
    </location>
</feature>
<dbReference type="SMART" id="SM00355">
    <property type="entry name" value="ZnF_C2H2"/>
    <property type="match status" value="4"/>
</dbReference>
<dbReference type="OrthoDB" id="3437960at2759"/>
<dbReference type="Gene3D" id="3.30.160.60">
    <property type="entry name" value="Classic Zinc Finger"/>
    <property type="match status" value="2"/>
</dbReference>
<comment type="caution">
    <text evidence="11">The sequence shown here is derived from an EMBL/GenBank/DDBJ whole genome shotgun (WGS) entry which is preliminary data.</text>
</comment>
<keyword evidence="7" id="KW-0539">Nucleus</keyword>
<dbReference type="InterPro" id="IPR036236">
    <property type="entry name" value="Znf_C2H2_sf"/>
</dbReference>
<evidence type="ECO:0000256" key="7">
    <source>
        <dbReference type="ARBA" id="ARBA00023242"/>
    </source>
</evidence>
<dbReference type="GO" id="GO:0000981">
    <property type="term" value="F:DNA-binding transcription factor activity, RNA polymerase II-specific"/>
    <property type="evidence" value="ECO:0007669"/>
    <property type="project" value="TreeGrafter"/>
</dbReference>
<evidence type="ECO:0000256" key="5">
    <source>
        <dbReference type="ARBA" id="ARBA00022771"/>
    </source>
</evidence>
<evidence type="ECO:0000313" key="11">
    <source>
        <dbReference type="EMBL" id="KAJ8022617.1"/>
    </source>
</evidence>
<reference evidence="11" key="1">
    <citation type="submission" date="2021-10" db="EMBL/GenBank/DDBJ databases">
        <title>Tropical sea cucumber genome reveals ecological adaptation and Cuvierian tubules defense mechanism.</title>
        <authorList>
            <person name="Chen T."/>
        </authorList>
    </citation>
    <scope>NUCLEOTIDE SEQUENCE</scope>
    <source>
        <strain evidence="11">Nanhai2018</strain>
        <tissue evidence="11">Muscle</tissue>
    </source>
</reference>
<dbReference type="AlphaFoldDB" id="A0A9Q0YM21"/>
<feature type="compositionally biased region" description="Acidic residues" evidence="9">
    <location>
        <begin position="138"/>
        <end position="147"/>
    </location>
</feature>
<name>A0A9Q0YM21_HOLLE</name>
<accession>A0A9Q0YM21</accession>
<dbReference type="Proteomes" id="UP001152320">
    <property type="component" value="Chromosome 20"/>
</dbReference>
<evidence type="ECO:0000256" key="8">
    <source>
        <dbReference type="PROSITE-ProRule" id="PRU00042"/>
    </source>
</evidence>
<dbReference type="InterPro" id="IPR013087">
    <property type="entry name" value="Znf_C2H2_type"/>
</dbReference>
<keyword evidence="4" id="KW-0677">Repeat</keyword>
<comment type="similarity">
    <text evidence="2">Belongs to the histone deacetylase HD2 family.</text>
</comment>
<dbReference type="GO" id="GO:0008270">
    <property type="term" value="F:zinc ion binding"/>
    <property type="evidence" value="ECO:0007669"/>
    <property type="project" value="UniProtKB-KW"/>
</dbReference>
<keyword evidence="6" id="KW-0862">Zinc</keyword>
<evidence type="ECO:0000256" key="3">
    <source>
        <dbReference type="ARBA" id="ARBA00022723"/>
    </source>
</evidence>
<evidence type="ECO:0000256" key="6">
    <source>
        <dbReference type="ARBA" id="ARBA00022833"/>
    </source>
</evidence>
<evidence type="ECO:0000256" key="9">
    <source>
        <dbReference type="SAM" id="MobiDB-lite"/>
    </source>
</evidence>
<evidence type="ECO:0000313" key="12">
    <source>
        <dbReference type="Proteomes" id="UP001152320"/>
    </source>
</evidence>
<dbReference type="PANTHER" id="PTHR23226:SF416">
    <property type="entry name" value="FI01424P"/>
    <property type="match status" value="1"/>
</dbReference>
<dbReference type="SUPFAM" id="SSF57667">
    <property type="entry name" value="beta-beta-alpha zinc fingers"/>
    <property type="match status" value="1"/>
</dbReference>
<dbReference type="PROSITE" id="PS00028">
    <property type="entry name" value="ZINC_FINGER_C2H2_1"/>
    <property type="match status" value="3"/>
</dbReference>
<protein>
    <recommendedName>
        <fullName evidence="10">C2H2-type domain-containing protein</fullName>
    </recommendedName>
</protein>
<keyword evidence="12" id="KW-1185">Reference proteome</keyword>
<feature type="domain" description="C2H2-type" evidence="10">
    <location>
        <begin position="394"/>
        <end position="421"/>
    </location>
</feature>
<proteinExistence type="inferred from homology"/>
<gene>
    <name evidence="11" type="ORF">HOLleu_37571</name>
</gene>
<organism evidence="11 12">
    <name type="scientific">Holothuria leucospilota</name>
    <name type="common">Black long sea cucumber</name>
    <name type="synonym">Mertensiothuria leucospilota</name>
    <dbReference type="NCBI Taxonomy" id="206669"/>
    <lineage>
        <taxon>Eukaryota</taxon>
        <taxon>Metazoa</taxon>
        <taxon>Echinodermata</taxon>
        <taxon>Eleutherozoa</taxon>
        <taxon>Echinozoa</taxon>
        <taxon>Holothuroidea</taxon>
        <taxon>Aspidochirotacea</taxon>
        <taxon>Aspidochirotida</taxon>
        <taxon>Holothuriidae</taxon>
        <taxon>Holothuria</taxon>
    </lineage>
</organism>
<feature type="region of interest" description="Disordered" evidence="9">
    <location>
        <begin position="126"/>
        <end position="147"/>
    </location>
</feature>
<dbReference type="Gene3D" id="2.60.120.340">
    <property type="entry name" value="Nucleoplasmin core domain"/>
    <property type="match status" value="1"/>
</dbReference>
<keyword evidence="5 8" id="KW-0863">Zinc-finger</keyword>
<dbReference type="Pfam" id="PF00096">
    <property type="entry name" value="zf-C2H2"/>
    <property type="match status" value="1"/>
</dbReference>
<sequence length="443" mass="50363">MIWGLTLEPGKIYTRVMGDEIQLSMASLESRADYGDESDGYSHVVMKTTKSEYLLCTLVHGLTFQQNLDLKLRPKETVTFSVQGSSVVYLMGYSVTDSEVEDQIDIEELEEDSVNEMVEFEEGVIVEGESPTGHSGPNEDEDNEAMSEVELNRHRDQLESRDMNPPSTSSDVQIEITGPDEFSTEESPSVNVIKVEETLRLKEEPERDMNQRITDEEASLEESEDIVPTGIQRNPAIQGHGMDPQTTAGPHSTWVNPSFERHQPDLQPVLPEVASVSSLQTARTQHSGIQSQRYFPKNESGNTFVTSGWSNPSEPRDLVPSSNVNSRGVDRGSPFRCNFCEASFGNRSDWSKHERQFHKQKSPQIWPCRYCNLIAKTRTEILNHERTHTGGKIFLCNVCHKSFSRRWNLIRHYRCHAKKHPCRFCGETFDTISLKENHEQTQH</sequence>
<feature type="domain" description="C2H2-type" evidence="10">
    <location>
        <begin position="366"/>
        <end position="393"/>
    </location>
</feature>
<dbReference type="GO" id="GO:0005634">
    <property type="term" value="C:nucleus"/>
    <property type="evidence" value="ECO:0007669"/>
    <property type="project" value="UniProtKB-SubCell"/>
</dbReference>
<comment type="subcellular location">
    <subcellularLocation>
        <location evidence="1">Nucleus</location>
    </subcellularLocation>
</comment>
<dbReference type="Pfam" id="PF17800">
    <property type="entry name" value="NPL"/>
    <property type="match status" value="1"/>
</dbReference>
<dbReference type="InterPro" id="IPR041232">
    <property type="entry name" value="NPL"/>
</dbReference>
<feature type="domain" description="C2H2-type" evidence="10">
    <location>
        <begin position="335"/>
        <end position="363"/>
    </location>
</feature>
<dbReference type="FunFam" id="3.30.160.60:FF:000100">
    <property type="entry name" value="Zinc finger 45-like"/>
    <property type="match status" value="1"/>
</dbReference>
<dbReference type="GO" id="GO:0000978">
    <property type="term" value="F:RNA polymerase II cis-regulatory region sequence-specific DNA binding"/>
    <property type="evidence" value="ECO:0007669"/>
    <property type="project" value="TreeGrafter"/>
</dbReference>
<feature type="domain" description="C2H2-type" evidence="10">
    <location>
        <begin position="420"/>
        <end position="443"/>
    </location>
</feature>
<keyword evidence="3" id="KW-0479">Metal-binding</keyword>
<evidence type="ECO:0000256" key="4">
    <source>
        <dbReference type="ARBA" id="ARBA00022737"/>
    </source>
</evidence>
<evidence type="ECO:0000256" key="1">
    <source>
        <dbReference type="ARBA" id="ARBA00004123"/>
    </source>
</evidence>
<dbReference type="PANTHER" id="PTHR23226">
    <property type="entry name" value="ZINC FINGER AND SCAN DOMAIN-CONTAINING"/>
    <property type="match status" value="1"/>
</dbReference>
<dbReference type="PROSITE" id="PS50157">
    <property type="entry name" value="ZINC_FINGER_C2H2_2"/>
    <property type="match status" value="4"/>
</dbReference>